<reference evidence="2" key="2">
    <citation type="journal article" date="2022" name="Microbiol. Resour. Announc.">
        <title>Metagenome Sequencing to Explore Phylogenomics of Terrestrial Cyanobacteria.</title>
        <authorList>
            <person name="Ward R.D."/>
            <person name="Stajich J.E."/>
            <person name="Johansen J.R."/>
            <person name="Huntemann M."/>
            <person name="Clum A."/>
            <person name="Foster B."/>
            <person name="Foster B."/>
            <person name="Roux S."/>
            <person name="Palaniappan K."/>
            <person name="Varghese N."/>
            <person name="Mukherjee S."/>
            <person name="Reddy T.B.K."/>
            <person name="Daum C."/>
            <person name="Copeland A."/>
            <person name="Chen I.A."/>
            <person name="Ivanova N.N."/>
            <person name="Kyrpides N.C."/>
            <person name="Shapiro N."/>
            <person name="Eloe-Fadrosh E.A."/>
            <person name="Pietrasiak N."/>
        </authorList>
    </citation>
    <scope>NUCLEOTIDE SEQUENCE</scope>
    <source>
        <strain evidence="2">JT2-VF2</strain>
    </source>
</reference>
<dbReference type="InterPro" id="IPR029063">
    <property type="entry name" value="SAM-dependent_MTases_sf"/>
</dbReference>
<protein>
    <submittedName>
        <fullName evidence="2">FkbM family methyltransferase</fullName>
    </submittedName>
</protein>
<dbReference type="AlphaFoldDB" id="A0A951PWV3"/>
<dbReference type="InterPro" id="IPR006342">
    <property type="entry name" value="FkbM_mtfrase"/>
</dbReference>
<name>A0A951PWV3_9NOST</name>
<dbReference type="EMBL" id="JAHHHN010000004">
    <property type="protein sequence ID" value="MBW4561266.1"/>
    <property type="molecule type" value="Genomic_DNA"/>
</dbReference>
<dbReference type="SUPFAM" id="SSF53335">
    <property type="entry name" value="S-adenosyl-L-methionine-dependent methyltransferases"/>
    <property type="match status" value="1"/>
</dbReference>
<accession>A0A951PWV3</accession>
<feature type="domain" description="Methyltransferase FkbM" evidence="1">
    <location>
        <begin position="75"/>
        <end position="224"/>
    </location>
</feature>
<dbReference type="Proteomes" id="UP000715781">
    <property type="component" value="Unassembled WGS sequence"/>
</dbReference>
<dbReference type="InterPro" id="IPR052514">
    <property type="entry name" value="SAM-dependent_MTase"/>
</dbReference>
<evidence type="ECO:0000313" key="3">
    <source>
        <dbReference type="Proteomes" id="UP000715781"/>
    </source>
</evidence>
<sequence length="245" mass="27060">MNISSISNQNLLGKLLRYPLQFIPPATVMPILQGKLKGKHWIVGSGQHGSWLGSYEYEKQLLFQQLVTEGSVVYDLGSHSGFYALLASVLVGSKGKVFAFEPHPRNLHYLKEHLRLNQIHNVTVIEAAVSDSFGTIFLEGDGFLGRISSQGEYQVQTVALDELIEKKQIPLPNFLKIDIEGAEMLALSGAKSILSKAHPTILLATHGAEVHQQSCQFLESLGYSLKAINGKTVQESNELIAYFNR</sequence>
<organism evidence="2 3">
    <name type="scientific">Mojavia pulchra JT2-VF2</name>
    <dbReference type="NCBI Taxonomy" id="287848"/>
    <lineage>
        <taxon>Bacteria</taxon>
        <taxon>Bacillati</taxon>
        <taxon>Cyanobacteriota</taxon>
        <taxon>Cyanophyceae</taxon>
        <taxon>Nostocales</taxon>
        <taxon>Nostocaceae</taxon>
    </lineage>
</organism>
<dbReference type="GO" id="GO:0008168">
    <property type="term" value="F:methyltransferase activity"/>
    <property type="evidence" value="ECO:0007669"/>
    <property type="project" value="UniProtKB-KW"/>
</dbReference>
<dbReference type="PANTHER" id="PTHR34203:SF15">
    <property type="entry name" value="SLL1173 PROTEIN"/>
    <property type="match status" value="1"/>
</dbReference>
<gene>
    <name evidence="2" type="ORF">KME32_08915</name>
</gene>
<dbReference type="Gene3D" id="3.40.50.150">
    <property type="entry name" value="Vaccinia Virus protein VP39"/>
    <property type="match status" value="1"/>
</dbReference>
<reference evidence="2" key="1">
    <citation type="submission" date="2021-05" db="EMBL/GenBank/DDBJ databases">
        <authorList>
            <person name="Pietrasiak N."/>
            <person name="Ward R."/>
            <person name="Stajich J.E."/>
            <person name="Kurbessoian T."/>
        </authorList>
    </citation>
    <scope>NUCLEOTIDE SEQUENCE</scope>
    <source>
        <strain evidence="2">JT2-VF2</strain>
    </source>
</reference>
<dbReference type="GO" id="GO:0032259">
    <property type="term" value="P:methylation"/>
    <property type="evidence" value="ECO:0007669"/>
    <property type="project" value="UniProtKB-KW"/>
</dbReference>
<keyword evidence="2" id="KW-0808">Transferase</keyword>
<dbReference type="Pfam" id="PF05050">
    <property type="entry name" value="Methyltransf_21"/>
    <property type="match status" value="1"/>
</dbReference>
<proteinExistence type="predicted"/>
<evidence type="ECO:0000313" key="2">
    <source>
        <dbReference type="EMBL" id="MBW4561266.1"/>
    </source>
</evidence>
<keyword evidence="2" id="KW-0489">Methyltransferase</keyword>
<evidence type="ECO:0000259" key="1">
    <source>
        <dbReference type="Pfam" id="PF05050"/>
    </source>
</evidence>
<comment type="caution">
    <text evidence="2">The sequence shown here is derived from an EMBL/GenBank/DDBJ whole genome shotgun (WGS) entry which is preliminary data.</text>
</comment>
<dbReference type="NCBIfam" id="TIGR01444">
    <property type="entry name" value="fkbM_fam"/>
    <property type="match status" value="1"/>
</dbReference>
<dbReference type="PANTHER" id="PTHR34203">
    <property type="entry name" value="METHYLTRANSFERASE, FKBM FAMILY PROTEIN"/>
    <property type="match status" value="1"/>
</dbReference>